<dbReference type="HOGENOM" id="CLU_009579_14_1_1"/>
<dbReference type="Gene3D" id="1.20.1070.10">
    <property type="entry name" value="Rhodopsin 7-helix transmembrane proteins"/>
    <property type="match status" value="1"/>
</dbReference>
<evidence type="ECO:0000256" key="4">
    <source>
        <dbReference type="ARBA" id="ARBA00022989"/>
    </source>
</evidence>
<dbReference type="eggNOG" id="KOG3656">
    <property type="taxonomic scope" value="Eukaryota"/>
</dbReference>
<proteinExistence type="inferred from homology"/>
<dbReference type="EMBL" id="DS469657">
    <property type="protein sequence ID" value="EDO36974.1"/>
    <property type="molecule type" value="Genomic_DNA"/>
</dbReference>
<keyword evidence="5 7" id="KW-0472">Membrane</keyword>
<comment type="similarity">
    <text evidence="6">Belongs to the G-protein coupled receptor 1 family.</text>
</comment>
<dbReference type="CDD" id="cd00637">
    <property type="entry name" value="7tm_classA_rhodopsin-like"/>
    <property type="match status" value="1"/>
</dbReference>
<keyword evidence="6" id="KW-0297">G-protein coupled receptor</keyword>
<protein>
    <recommendedName>
        <fullName evidence="8">G-protein coupled receptors family 1 profile domain-containing protein</fullName>
    </recommendedName>
</protein>
<evidence type="ECO:0000256" key="6">
    <source>
        <dbReference type="RuleBase" id="RU000688"/>
    </source>
</evidence>
<dbReference type="PhylomeDB" id="A7SH27"/>
<keyword evidence="6" id="KW-0675">Receptor</keyword>
<keyword evidence="2" id="KW-1003">Cell membrane</keyword>
<feature type="transmembrane region" description="Helical" evidence="7">
    <location>
        <begin position="25"/>
        <end position="51"/>
    </location>
</feature>
<evidence type="ECO:0000256" key="5">
    <source>
        <dbReference type="ARBA" id="ARBA00023136"/>
    </source>
</evidence>
<dbReference type="OMA" id="EYRISAY"/>
<dbReference type="InterPro" id="IPR000276">
    <property type="entry name" value="GPCR_Rhodpsn"/>
</dbReference>
<feature type="transmembrane region" description="Helical" evidence="7">
    <location>
        <begin position="63"/>
        <end position="85"/>
    </location>
</feature>
<feature type="transmembrane region" description="Helical" evidence="7">
    <location>
        <begin position="174"/>
        <end position="198"/>
    </location>
</feature>
<dbReference type="GO" id="GO:0004930">
    <property type="term" value="F:G protein-coupled receptor activity"/>
    <property type="evidence" value="ECO:0007669"/>
    <property type="project" value="UniProtKB-KW"/>
</dbReference>
<dbReference type="PROSITE" id="PS50262">
    <property type="entry name" value="G_PROTEIN_RECEP_F1_2"/>
    <property type="match status" value="1"/>
</dbReference>
<dbReference type="GO" id="GO:0005886">
    <property type="term" value="C:plasma membrane"/>
    <property type="evidence" value="ECO:0007669"/>
    <property type="project" value="UniProtKB-SubCell"/>
</dbReference>
<dbReference type="OrthoDB" id="5963771at2759"/>
<keyword evidence="3 6" id="KW-0812">Transmembrane</keyword>
<evidence type="ECO:0000256" key="7">
    <source>
        <dbReference type="SAM" id="Phobius"/>
    </source>
</evidence>
<evidence type="ECO:0000256" key="2">
    <source>
        <dbReference type="ARBA" id="ARBA00022475"/>
    </source>
</evidence>
<keyword evidence="6" id="KW-0807">Transducer</keyword>
<name>A7SH27_NEMVE</name>
<reference evidence="9 10" key="1">
    <citation type="journal article" date="2007" name="Science">
        <title>Sea anemone genome reveals ancestral eumetazoan gene repertoire and genomic organization.</title>
        <authorList>
            <person name="Putnam N.H."/>
            <person name="Srivastava M."/>
            <person name="Hellsten U."/>
            <person name="Dirks B."/>
            <person name="Chapman J."/>
            <person name="Salamov A."/>
            <person name="Terry A."/>
            <person name="Shapiro H."/>
            <person name="Lindquist E."/>
            <person name="Kapitonov V.V."/>
            <person name="Jurka J."/>
            <person name="Genikhovich G."/>
            <person name="Grigoriev I.V."/>
            <person name="Lucas S.M."/>
            <person name="Steele R.E."/>
            <person name="Finnerty J.R."/>
            <person name="Technau U."/>
            <person name="Martindale M.Q."/>
            <person name="Rokhsar D.S."/>
        </authorList>
    </citation>
    <scope>NUCLEOTIDE SEQUENCE [LARGE SCALE GENOMIC DNA]</scope>
    <source>
        <strain evidence="10">CH2 X CH6</strain>
    </source>
</reference>
<feature type="domain" description="G-protein coupled receptors family 1 profile" evidence="8">
    <location>
        <begin position="42"/>
        <end position="302"/>
    </location>
</feature>
<evidence type="ECO:0000256" key="1">
    <source>
        <dbReference type="ARBA" id="ARBA00004651"/>
    </source>
</evidence>
<dbReference type="InParanoid" id="A7SH27"/>
<dbReference type="PROSITE" id="PS00237">
    <property type="entry name" value="G_PROTEIN_RECEP_F1_1"/>
    <property type="match status" value="1"/>
</dbReference>
<evidence type="ECO:0000256" key="3">
    <source>
        <dbReference type="ARBA" id="ARBA00022692"/>
    </source>
</evidence>
<feature type="transmembrane region" description="Helical" evidence="7">
    <location>
        <begin position="147"/>
        <end position="168"/>
    </location>
</feature>
<feature type="transmembrane region" description="Helical" evidence="7">
    <location>
        <begin position="105"/>
        <end position="126"/>
    </location>
</feature>
<dbReference type="KEGG" id="nve:5508432"/>
<dbReference type="FunCoup" id="A7SH27">
    <property type="interactions" value="23"/>
</dbReference>
<feature type="transmembrane region" description="Helical" evidence="7">
    <location>
        <begin position="284"/>
        <end position="304"/>
    </location>
</feature>
<dbReference type="STRING" id="45351.A7SH27"/>
<evidence type="ECO:0000313" key="9">
    <source>
        <dbReference type="EMBL" id="EDO36974.1"/>
    </source>
</evidence>
<dbReference type="Pfam" id="PF00001">
    <property type="entry name" value="7tm_1"/>
    <property type="match status" value="1"/>
</dbReference>
<dbReference type="AlphaFoldDB" id="A7SH27"/>
<feature type="transmembrane region" description="Helical" evidence="7">
    <location>
        <begin position="250"/>
        <end position="272"/>
    </location>
</feature>
<keyword evidence="4 7" id="KW-1133">Transmembrane helix</keyword>
<organism evidence="9 10">
    <name type="scientific">Nematostella vectensis</name>
    <name type="common">Starlet sea anemone</name>
    <dbReference type="NCBI Taxonomy" id="45351"/>
    <lineage>
        <taxon>Eukaryota</taxon>
        <taxon>Metazoa</taxon>
        <taxon>Cnidaria</taxon>
        <taxon>Anthozoa</taxon>
        <taxon>Hexacorallia</taxon>
        <taxon>Actiniaria</taxon>
        <taxon>Edwardsiidae</taxon>
        <taxon>Nematostella</taxon>
    </lineage>
</organism>
<dbReference type="SUPFAM" id="SSF81321">
    <property type="entry name" value="Family A G protein-coupled receptor-like"/>
    <property type="match status" value="1"/>
</dbReference>
<sequence>MSAYNFSCYYFTKWVQYGQLQYNEFIVFAFVYVVIMVPAIFLNALILVSIYRTPALQTPKMTLVSNLAFFDFGVGLVAQPVTIAWMAVELRATELQETYCYMSVWFMIVSIAFPAVSFFSVIAIAVDRFLALYLHLRYHTVVTMKKAFTVCAFTWVSSIILVTIWLTVGRKDMVLFGLLSNPLIFLFEMIVLGSYFQIFKILQKHKRQIQSVQVTFSRSRSRSSSLDEPVSQNTHPQNLRQYKKSLMSSFYIYLTFILCYLPLFITMTFSAAVTTEYRISAYMWKSSCTILVMNSAINPAIYCWKMRELRNAVRQTVMWLREMTGLARNEGLSHRHHPAQLAWSPN</sequence>
<dbReference type="PRINTS" id="PR00237">
    <property type="entry name" value="GPCRRHODOPSN"/>
</dbReference>
<comment type="subcellular location">
    <subcellularLocation>
        <location evidence="1">Cell membrane</location>
        <topology evidence="1">Multi-pass membrane protein</topology>
    </subcellularLocation>
</comment>
<evidence type="ECO:0000259" key="8">
    <source>
        <dbReference type="PROSITE" id="PS50262"/>
    </source>
</evidence>
<gene>
    <name evidence="9" type="ORF">NEMVEDRAFT_v1g212186</name>
</gene>
<dbReference type="PANTHER" id="PTHR22750">
    <property type="entry name" value="G-PROTEIN COUPLED RECEPTOR"/>
    <property type="match status" value="1"/>
</dbReference>
<dbReference type="Proteomes" id="UP000001593">
    <property type="component" value="Unassembled WGS sequence"/>
</dbReference>
<evidence type="ECO:0000313" key="10">
    <source>
        <dbReference type="Proteomes" id="UP000001593"/>
    </source>
</evidence>
<keyword evidence="10" id="KW-1185">Reference proteome</keyword>
<accession>A7SH27</accession>
<dbReference type="InterPro" id="IPR017452">
    <property type="entry name" value="GPCR_Rhodpsn_7TM"/>
</dbReference>